<organism evidence="1 2">
    <name type="scientific">Nonomuraea marmarensis</name>
    <dbReference type="NCBI Taxonomy" id="3351344"/>
    <lineage>
        <taxon>Bacteria</taxon>
        <taxon>Bacillati</taxon>
        <taxon>Actinomycetota</taxon>
        <taxon>Actinomycetes</taxon>
        <taxon>Streptosporangiales</taxon>
        <taxon>Streptosporangiaceae</taxon>
        <taxon>Nonomuraea</taxon>
    </lineage>
</organism>
<name>A0ABW7AUI8_9ACTN</name>
<reference evidence="1 2" key="1">
    <citation type="submission" date="2024-10" db="EMBL/GenBank/DDBJ databases">
        <authorList>
            <person name="Topkara A.R."/>
            <person name="Saygin H."/>
        </authorList>
    </citation>
    <scope>NUCLEOTIDE SEQUENCE [LARGE SCALE GENOMIC DNA]</scope>
    <source>
        <strain evidence="1 2">M3C6</strain>
    </source>
</reference>
<dbReference type="EMBL" id="JBICRM010000041">
    <property type="protein sequence ID" value="MFG1709890.1"/>
    <property type="molecule type" value="Genomic_DNA"/>
</dbReference>
<proteinExistence type="predicted"/>
<keyword evidence="2" id="KW-1185">Reference proteome</keyword>
<comment type="caution">
    <text evidence="1">The sequence shown here is derived from an EMBL/GenBank/DDBJ whole genome shotgun (WGS) entry which is preliminary data.</text>
</comment>
<dbReference type="RefSeq" id="WP_393175141.1">
    <property type="nucleotide sequence ID" value="NZ_JBICRM010000041.1"/>
</dbReference>
<protein>
    <submittedName>
        <fullName evidence="1">Uncharacterized protein</fullName>
    </submittedName>
</protein>
<evidence type="ECO:0000313" key="1">
    <source>
        <dbReference type="EMBL" id="MFG1709890.1"/>
    </source>
</evidence>
<gene>
    <name evidence="1" type="ORF">ACFLIM_42675</name>
</gene>
<sequence length="40" mass="4443">MDMNVVAPGEGRAVPLGGNAMLTVKEDGSRTREISWWPKW</sequence>
<accession>A0ABW7AUI8</accession>
<evidence type="ECO:0000313" key="2">
    <source>
        <dbReference type="Proteomes" id="UP001603978"/>
    </source>
</evidence>
<dbReference type="Proteomes" id="UP001603978">
    <property type="component" value="Unassembled WGS sequence"/>
</dbReference>